<evidence type="ECO:0000313" key="3">
    <source>
        <dbReference type="Proteomes" id="UP001056429"/>
    </source>
</evidence>
<accession>A0A9J6P216</accession>
<dbReference type="EMBL" id="JAGSOJ010000002">
    <property type="protein sequence ID" value="MCM1989933.1"/>
    <property type="molecule type" value="Genomic_DNA"/>
</dbReference>
<evidence type="ECO:0000313" key="2">
    <source>
        <dbReference type="EMBL" id="MCM1989933.1"/>
    </source>
</evidence>
<reference evidence="2" key="2">
    <citation type="submission" date="2021-04" db="EMBL/GenBank/DDBJ databases">
        <authorList>
            <person name="Dong X."/>
        </authorList>
    </citation>
    <scope>NUCLEOTIDE SEQUENCE</scope>
    <source>
        <strain evidence="2">ZWT</strain>
    </source>
</reference>
<sequence>MKRCPMLVKETKELCKNYKILIMPLIFTLLALMQPITIKMLPNLLKNSGDLPKGTVIQIADPLVSDVLSGLLGQFAQLGIIVIILMVMGTIAGERSLDITAMVLVKPIGRAKYYFAKIFTYSVLVIFSTYIALVVSAYYTEIIFGEISWAHILLGTTVYLPNLLLVIAVVIFFSSFFKSQMAVAGAAFISYILFSTIPQYLGEFINSISPNKLSVCASNILVGGNNVEFLKPVLGVMGLSIILVLCGWFIFRKQEI</sequence>
<feature type="transmembrane region" description="Helical" evidence="1">
    <location>
        <begin position="233"/>
        <end position="251"/>
    </location>
</feature>
<dbReference type="Proteomes" id="UP001056429">
    <property type="component" value="Unassembled WGS sequence"/>
</dbReference>
<feature type="transmembrane region" description="Helical" evidence="1">
    <location>
        <begin position="114"/>
        <end position="139"/>
    </location>
</feature>
<feature type="transmembrane region" description="Helical" evidence="1">
    <location>
        <begin position="71"/>
        <end position="93"/>
    </location>
</feature>
<evidence type="ECO:0008006" key="4">
    <source>
        <dbReference type="Google" id="ProtNLM"/>
    </source>
</evidence>
<keyword evidence="1" id="KW-0812">Transmembrane</keyword>
<dbReference type="PANTHER" id="PTHR37305:SF1">
    <property type="entry name" value="MEMBRANE PROTEIN"/>
    <property type="match status" value="1"/>
</dbReference>
<feature type="transmembrane region" description="Helical" evidence="1">
    <location>
        <begin position="181"/>
        <end position="201"/>
    </location>
</feature>
<protein>
    <recommendedName>
        <fullName evidence="4">ABC transporter permease</fullName>
    </recommendedName>
</protein>
<feature type="transmembrane region" description="Helical" evidence="1">
    <location>
        <begin position="151"/>
        <end position="174"/>
    </location>
</feature>
<dbReference type="AlphaFoldDB" id="A0A9J6P216"/>
<dbReference type="PANTHER" id="PTHR37305">
    <property type="entry name" value="INTEGRAL MEMBRANE PROTEIN-RELATED"/>
    <property type="match status" value="1"/>
</dbReference>
<feature type="transmembrane region" description="Helical" evidence="1">
    <location>
        <begin position="20"/>
        <end position="38"/>
    </location>
</feature>
<proteinExistence type="predicted"/>
<organism evidence="2 3">
    <name type="scientific">Oceanirhabdus seepicola</name>
    <dbReference type="NCBI Taxonomy" id="2828781"/>
    <lineage>
        <taxon>Bacteria</taxon>
        <taxon>Bacillati</taxon>
        <taxon>Bacillota</taxon>
        <taxon>Clostridia</taxon>
        <taxon>Eubacteriales</taxon>
        <taxon>Clostridiaceae</taxon>
        <taxon>Oceanirhabdus</taxon>
    </lineage>
</organism>
<keyword evidence="3" id="KW-1185">Reference proteome</keyword>
<keyword evidence="1" id="KW-1133">Transmembrane helix</keyword>
<name>A0A9J6P216_9CLOT</name>
<reference evidence="2" key="1">
    <citation type="journal article" date="2021" name="mSystems">
        <title>Bacteria and Archaea Synergistically Convert Glycine Betaine to Biogenic Methane in the Formosa Cold Seep of the South China Sea.</title>
        <authorList>
            <person name="Li L."/>
            <person name="Zhang W."/>
            <person name="Zhang S."/>
            <person name="Song L."/>
            <person name="Sun Q."/>
            <person name="Zhang H."/>
            <person name="Xiang H."/>
            <person name="Dong X."/>
        </authorList>
    </citation>
    <scope>NUCLEOTIDE SEQUENCE</scope>
    <source>
        <strain evidence="2">ZWT</strain>
    </source>
</reference>
<comment type="caution">
    <text evidence="2">The sequence shown here is derived from an EMBL/GenBank/DDBJ whole genome shotgun (WGS) entry which is preliminary data.</text>
</comment>
<evidence type="ECO:0000256" key="1">
    <source>
        <dbReference type="SAM" id="Phobius"/>
    </source>
</evidence>
<gene>
    <name evidence="2" type="ORF">KDK92_09285</name>
</gene>
<dbReference type="RefSeq" id="WP_250858968.1">
    <property type="nucleotide sequence ID" value="NZ_JAGSOJ010000002.1"/>
</dbReference>
<keyword evidence="1" id="KW-0472">Membrane</keyword>